<evidence type="ECO:0000313" key="9">
    <source>
        <dbReference type="EMBL" id="SPZ92372.1"/>
    </source>
</evidence>
<dbReference type="EMBL" id="UAUU01000011">
    <property type="protein sequence ID" value="SPZ92372.1"/>
    <property type="molecule type" value="Genomic_DNA"/>
</dbReference>
<evidence type="ECO:0000256" key="5">
    <source>
        <dbReference type="ARBA" id="ARBA00022692"/>
    </source>
</evidence>
<dbReference type="PANTHER" id="PTHR33908">
    <property type="entry name" value="MANNOSYLTRANSFERASE YKCB-RELATED"/>
    <property type="match status" value="1"/>
</dbReference>
<keyword evidence="4" id="KW-0808">Transferase</keyword>
<proteinExistence type="predicted"/>
<name>A0A2X2JDJ2_SPHMU</name>
<dbReference type="Proteomes" id="UP000251241">
    <property type="component" value="Unassembled WGS sequence"/>
</dbReference>
<comment type="subcellular location">
    <subcellularLocation>
        <location evidence="1">Cell membrane</location>
        <topology evidence="1">Multi-pass membrane protein</topology>
    </subcellularLocation>
</comment>
<sequence length="512" mass="59998">MALKNRIILISLIIFKFIMQYQLISPTYELQRDEFLHIDQANHLAWGYLSVPPLTSWISYLIKILGNSVFWIKFFPALFGALTILIVWKTIESLKGNLFAQFFGSCCIMFSVLFRLNGLYQPNSFDVLCWTSIYYCIIKYLNNRQSKWLFYMAIVFALGFLNKYNIVFLILGLIPAVALVPERKIFTEKKLYYGILIAILIILPNIIWQYKNNFPVFVHFKELQDTQLVHVNQWSFIRSQFLFFFGTFPVLIFGLYALLKHPAFKTYRLFFYSFFITLGIFLFLRAKDYYAIGLYPIYFAFGAVYISSLLENKTGQILKPILIALTAILFLPVYNIAFPNRNPAYFVNHPDKYRKYGMLTWEDGKEHPLPQDFADMLGWQELARKVDSLYDQIPRSENTLVLCDNYGQAGAINYYSKRGIKAVSFNADYINWFDLNKPYRNVIRIKDRWERERELAITSPFFGKSILADSITNSYAREYGTVIFTFIHAKININERISKEIASEKTAKKLPL</sequence>
<dbReference type="Pfam" id="PF13231">
    <property type="entry name" value="PMT_2"/>
    <property type="match status" value="1"/>
</dbReference>
<evidence type="ECO:0000256" key="7">
    <source>
        <dbReference type="ARBA" id="ARBA00023136"/>
    </source>
</evidence>
<evidence type="ECO:0000256" key="4">
    <source>
        <dbReference type="ARBA" id="ARBA00022679"/>
    </source>
</evidence>
<evidence type="ECO:0000259" key="8">
    <source>
        <dbReference type="Pfam" id="PF13231"/>
    </source>
</evidence>
<evidence type="ECO:0000256" key="3">
    <source>
        <dbReference type="ARBA" id="ARBA00022676"/>
    </source>
</evidence>
<dbReference type="InterPro" id="IPR038731">
    <property type="entry name" value="RgtA/B/C-like"/>
</dbReference>
<keyword evidence="7" id="KW-0472">Membrane</keyword>
<evidence type="ECO:0000256" key="6">
    <source>
        <dbReference type="ARBA" id="ARBA00022989"/>
    </source>
</evidence>
<dbReference type="GeneID" id="97179373"/>
<reference evidence="9 10" key="1">
    <citation type="submission" date="2018-06" db="EMBL/GenBank/DDBJ databases">
        <authorList>
            <consortium name="Pathogen Informatics"/>
            <person name="Doyle S."/>
        </authorList>
    </citation>
    <scope>NUCLEOTIDE SEQUENCE [LARGE SCALE GENOMIC DNA]</scope>
    <source>
        <strain evidence="9 10">NCTC11343</strain>
    </source>
</reference>
<organism evidence="9 10">
    <name type="scientific">Sphingobacterium multivorum</name>
    <dbReference type="NCBI Taxonomy" id="28454"/>
    <lineage>
        <taxon>Bacteria</taxon>
        <taxon>Pseudomonadati</taxon>
        <taxon>Bacteroidota</taxon>
        <taxon>Sphingobacteriia</taxon>
        <taxon>Sphingobacteriales</taxon>
        <taxon>Sphingobacteriaceae</taxon>
        <taxon>Sphingobacterium</taxon>
    </lineage>
</organism>
<evidence type="ECO:0000256" key="1">
    <source>
        <dbReference type="ARBA" id="ARBA00004651"/>
    </source>
</evidence>
<dbReference type="RefSeq" id="WP_070566930.1">
    <property type="nucleotide sequence ID" value="NZ_CP069793.1"/>
</dbReference>
<evidence type="ECO:0000256" key="2">
    <source>
        <dbReference type="ARBA" id="ARBA00022475"/>
    </source>
</evidence>
<keyword evidence="2" id="KW-1003">Cell membrane</keyword>
<dbReference type="GO" id="GO:0016763">
    <property type="term" value="F:pentosyltransferase activity"/>
    <property type="evidence" value="ECO:0007669"/>
    <property type="project" value="TreeGrafter"/>
</dbReference>
<keyword evidence="5" id="KW-0812">Transmembrane</keyword>
<gene>
    <name evidence="9" type="ORF">NCTC11343_04419</name>
</gene>
<dbReference type="GO" id="GO:0005886">
    <property type="term" value="C:plasma membrane"/>
    <property type="evidence" value="ECO:0007669"/>
    <property type="project" value="UniProtKB-SubCell"/>
</dbReference>
<dbReference type="PANTHER" id="PTHR33908:SF11">
    <property type="entry name" value="MEMBRANE PROTEIN"/>
    <property type="match status" value="1"/>
</dbReference>
<dbReference type="InterPro" id="IPR050297">
    <property type="entry name" value="LipidA_mod_glycosyltrf_83"/>
</dbReference>
<dbReference type="GO" id="GO:0009103">
    <property type="term" value="P:lipopolysaccharide biosynthetic process"/>
    <property type="evidence" value="ECO:0007669"/>
    <property type="project" value="UniProtKB-ARBA"/>
</dbReference>
<accession>A0A2X2JDJ2</accession>
<feature type="domain" description="Glycosyltransferase RgtA/B/C/D-like" evidence="8">
    <location>
        <begin position="51"/>
        <end position="208"/>
    </location>
</feature>
<evidence type="ECO:0000313" key="10">
    <source>
        <dbReference type="Proteomes" id="UP000251241"/>
    </source>
</evidence>
<protein>
    <submittedName>
        <fullName evidence="9">Predicted membrane protein</fullName>
    </submittedName>
</protein>
<keyword evidence="3" id="KW-0328">Glycosyltransferase</keyword>
<keyword evidence="6" id="KW-1133">Transmembrane helix</keyword>
<dbReference type="AlphaFoldDB" id="A0A2X2JDJ2"/>